<dbReference type="InterPro" id="IPR012675">
    <property type="entry name" value="Beta-grasp_dom_sf"/>
</dbReference>
<dbReference type="Proteomes" id="UP001153148">
    <property type="component" value="Unassembled WGS sequence"/>
</dbReference>
<sequence length="374" mass="43008">MKGCLNTDVSLSNNARSKKRRNDLFSQEKKRQHENIGRVEKIEVHYAGKPEDVTLVMNKDISTPFNCAQHMSEMLMRRSALALVDKTLWDMHRPLESGCQLELLHFKDPDPYHVNKAFWRTCSFLLGAVAEKIFKDNISVKLHSFPSPNVKSGSFVYDVDIGLESWQPSEAELRIISGEMVKLCRQELKLERLSVDSELALEMFEDNRHKSQQIPHIASQISHGKYRGMKKKQYSMGFICDKILKFLVTITSLLIALFKLEYFKRIRKRNRFAVPWSENNKVILYRVGDHVDISRGPMVGDTSFIGRCTFTAVHKIETDQGQFYRFQGVALPKGFLLNHFAYGILEKRARNLNAARFPSNTNITESYTPTAVAL</sequence>
<keyword evidence="2" id="KW-0472">Membrane</keyword>
<dbReference type="InterPro" id="IPR050062">
    <property type="entry name" value="Pro-tRNA_synthetase"/>
</dbReference>
<evidence type="ECO:0000313" key="5">
    <source>
        <dbReference type="Proteomes" id="UP001153148"/>
    </source>
</evidence>
<proteinExistence type="predicted"/>
<evidence type="ECO:0000259" key="3">
    <source>
        <dbReference type="Pfam" id="PF02824"/>
    </source>
</evidence>
<feature type="region of interest" description="Disordered" evidence="1">
    <location>
        <begin position="1"/>
        <end position="32"/>
    </location>
</feature>
<organism evidence="4 5">
    <name type="scientific">Timema podura</name>
    <name type="common">Walking stick</name>
    <dbReference type="NCBI Taxonomy" id="61482"/>
    <lineage>
        <taxon>Eukaryota</taxon>
        <taxon>Metazoa</taxon>
        <taxon>Ecdysozoa</taxon>
        <taxon>Arthropoda</taxon>
        <taxon>Hexapoda</taxon>
        <taxon>Insecta</taxon>
        <taxon>Pterygota</taxon>
        <taxon>Neoptera</taxon>
        <taxon>Polyneoptera</taxon>
        <taxon>Phasmatodea</taxon>
        <taxon>Timematodea</taxon>
        <taxon>Timematoidea</taxon>
        <taxon>Timematidae</taxon>
        <taxon>Timema</taxon>
    </lineage>
</organism>
<dbReference type="PANTHER" id="PTHR42753:SF9">
    <property type="entry name" value="LARGE RIBOSOMAL SUBUNIT PROTEIN ML39"/>
    <property type="match status" value="1"/>
</dbReference>
<feature type="compositionally biased region" description="Basic and acidic residues" evidence="1">
    <location>
        <begin position="22"/>
        <end position="32"/>
    </location>
</feature>
<name>A0ABN7NRL9_TIMPD</name>
<accession>A0ABN7NRL9</accession>
<keyword evidence="5" id="KW-1185">Reference proteome</keyword>
<feature type="transmembrane region" description="Helical" evidence="2">
    <location>
        <begin position="243"/>
        <end position="262"/>
    </location>
</feature>
<dbReference type="InterPro" id="IPR012676">
    <property type="entry name" value="TGS-like"/>
</dbReference>
<dbReference type="SUPFAM" id="SSF55186">
    <property type="entry name" value="ThrRS/AlaRS common domain"/>
    <property type="match status" value="2"/>
</dbReference>
<dbReference type="EMBL" id="CAJPIN010005064">
    <property type="protein sequence ID" value="CAG2057219.1"/>
    <property type="molecule type" value="Genomic_DNA"/>
</dbReference>
<dbReference type="Gene3D" id="3.10.20.30">
    <property type="match status" value="1"/>
</dbReference>
<dbReference type="Pfam" id="PF02824">
    <property type="entry name" value="TGS"/>
    <property type="match status" value="1"/>
</dbReference>
<feature type="domain" description="TGS" evidence="3">
    <location>
        <begin position="62"/>
        <end position="104"/>
    </location>
</feature>
<evidence type="ECO:0000256" key="2">
    <source>
        <dbReference type="SAM" id="Phobius"/>
    </source>
</evidence>
<keyword evidence="2" id="KW-0812">Transmembrane</keyword>
<evidence type="ECO:0000313" key="4">
    <source>
        <dbReference type="EMBL" id="CAG2057219.1"/>
    </source>
</evidence>
<comment type="caution">
    <text evidence="4">The sequence shown here is derived from an EMBL/GenBank/DDBJ whole genome shotgun (WGS) entry which is preliminary data.</text>
</comment>
<keyword evidence="2" id="KW-1133">Transmembrane helix</keyword>
<dbReference type="InterPro" id="IPR004095">
    <property type="entry name" value="TGS"/>
</dbReference>
<dbReference type="PANTHER" id="PTHR42753">
    <property type="entry name" value="MITOCHONDRIAL RIBOSOME PROTEIN L39/PROLYL-TRNA LIGASE FAMILY MEMBER"/>
    <property type="match status" value="1"/>
</dbReference>
<reference evidence="4" key="1">
    <citation type="submission" date="2021-03" db="EMBL/GenBank/DDBJ databases">
        <authorList>
            <person name="Tran Van P."/>
        </authorList>
    </citation>
    <scope>NUCLEOTIDE SEQUENCE</scope>
</reference>
<dbReference type="CDD" id="cd01667">
    <property type="entry name" value="TGS_ThrRS"/>
    <property type="match status" value="1"/>
</dbReference>
<protein>
    <recommendedName>
        <fullName evidence="3">TGS domain-containing protein</fullName>
    </recommendedName>
</protein>
<dbReference type="InterPro" id="IPR018163">
    <property type="entry name" value="Thr/Ala-tRNA-synth_IIc_edit"/>
</dbReference>
<gene>
    <name evidence="4" type="ORF">TPAB3V08_LOCUS4198</name>
</gene>
<evidence type="ECO:0000256" key="1">
    <source>
        <dbReference type="SAM" id="MobiDB-lite"/>
    </source>
</evidence>
<dbReference type="Gene3D" id="3.30.980.10">
    <property type="entry name" value="Threonyl-trna Synthetase, Chain A, domain 2"/>
    <property type="match status" value="1"/>
</dbReference>
<dbReference type="SUPFAM" id="SSF81271">
    <property type="entry name" value="TGS-like"/>
    <property type="match status" value="1"/>
</dbReference>